<comment type="caution">
    <text evidence="2">The sequence shown here is derived from an EMBL/GenBank/DDBJ whole genome shotgun (WGS) entry which is preliminary data.</text>
</comment>
<proteinExistence type="predicted"/>
<reference evidence="2 3" key="1">
    <citation type="submission" date="2014-02" db="EMBL/GenBank/DDBJ databases">
        <title>Expanding our view of genomic diversity in Candidatus Accumulibacter clades.</title>
        <authorList>
            <person name="Skennerton C.T."/>
            <person name="Barr J.J."/>
            <person name="Slater F.R."/>
            <person name="Bond P.L."/>
            <person name="Tyson G.W."/>
        </authorList>
    </citation>
    <scope>NUCLEOTIDE SEQUENCE [LARGE SCALE GENOMIC DNA]</scope>
    <source>
        <strain evidence="3">BA-92</strain>
    </source>
</reference>
<feature type="signal peptide" evidence="1">
    <location>
        <begin position="1"/>
        <end position="19"/>
    </location>
</feature>
<sequence length="54" mass="5942" precursor="true">MSFKPLLVLLSLTLSLAHADDNAEALAGRLKQMYPATRILSVSTPRRFPPSMKS</sequence>
<accession>A0A011P556</accession>
<protein>
    <submittedName>
        <fullName evidence="2">Uncharacterized protein</fullName>
    </submittedName>
</protein>
<keyword evidence="1" id="KW-0732">Signal</keyword>
<dbReference type="EMBL" id="JEMX01000194">
    <property type="protein sequence ID" value="EXI72127.1"/>
    <property type="molecule type" value="Genomic_DNA"/>
</dbReference>
<feature type="chain" id="PRO_5001462596" evidence="1">
    <location>
        <begin position="20"/>
        <end position="54"/>
    </location>
</feature>
<dbReference type="AlphaFoldDB" id="A0A011P556"/>
<dbReference type="Proteomes" id="UP000021816">
    <property type="component" value="Unassembled WGS sequence"/>
</dbReference>
<evidence type="ECO:0000313" key="3">
    <source>
        <dbReference type="Proteomes" id="UP000021816"/>
    </source>
</evidence>
<evidence type="ECO:0000256" key="1">
    <source>
        <dbReference type="SAM" id="SignalP"/>
    </source>
</evidence>
<organism evidence="2 3">
    <name type="scientific">Candidatus Accumulibacter appositus</name>
    <dbReference type="NCBI Taxonomy" id="1454003"/>
    <lineage>
        <taxon>Bacteria</taxon>
        <taxon>Pseudomonadati</taxon>
        <taxon>Pseudomonadota</taxon>
        <taxon>Betaproteobacteria</taxon>
        <taxon>Candidatus Accumulibacter</taxon>
    </lineage>
</organism>
<gene>
    <name evidence="2" type="ORF">AW10_04264</name>
</gene>
<name>A0A011P556_9PROT</name>
<evidence type="ECO:0000313" key="2">
    <source>
        <dbReference type="EMBL" id="EXI72127.1"/>
    </source>
</evidence>